<evidence type="ECO:0000256" key="8">
    <source>
        <dbReference type="ARBA" id="ARBA00048731"/>
    </source>
</evidence>
<evidence type="ECO:0000256" key="1">
    <source>
        <dbReference type="ARBA" id="ARBA00003800"/>
    </source>
</evidence>
<proteinExistence type="inferred from homology"/>
<dbReference type="FunFam" id="3.30.70.260:FF:000008">
    <property type="entry name" value="D-3-phosphoglycerate dehydrogenase, chloroplastic"/>
    <property type="match status" value="1"/>
</dbReference>
<feature type="domain" description="ACT" evidence="10">
    <location>
        <begin position="460"/>
        <end position="534"/>
    </location>
</feature>
<dbReference type="GO" id="GO:0006564">
    <property type="term" value="P:L-serine biosynthetic process"/>
    <property type="evidence" value="ECO:0007669"/>
    <property type="project" value="UniProtKB-UniRule"/>
</dbReference>
<dbReference type="SUPFAM" id="SSF52283">
    <property type="entry name" value="Formate/glycerate dehydrogenase catalytic domain-like"/>
    <property type="match status" value="1"/>
</dbReference>
<keyword evidence="6 9" id="KW-0520">NAD</keyword>
<accession>C6HZG9</accession>
<evidence type="ECO:0000256" key="3">
    <source>
        <dbReference type="ARBA" id="ARBA00005854"/>
    </source>
</evidence>
<dbReference type="SUPFAM" id="SSF55021">
    <property type="entry name" value="ACT-like"/>
    <property type="match status" value="1"/>
</dbReference>
<keyword evidence="9" id="KW-0718">Serine biosynthesis</keyword>
<dbReference type="PROSITE" id="PS00671">
    <property type="entry name" value="D_2_HYDROXYACID_DH_3"/>
    <property type="match status" value="1"/>
</dbReference>
<dbReference type="PANTHER" id="PTHR42938">
    <property type="entry name" value="FORMATE DEHYDROGENASE 1"/>
    <property type="match status" value="1"/>
</dbReference>
<dbReference type="Pfam" id="PF01842">
    <property type="entry name" value="ACT"/>
    <property type="match status" value="1"/>
</dbReference>
<keyword evidence="9" id="KW-0028">Amino-acid biosynthesis</keyword>
<organism evidence="11 12">
    <name type="scientific">Leptospirillum ferrodiazotrophum</name>
    <dbReference type="NCBI Taxonomy" id="412449"/>
    <lineage>
        <taxon>Bacteria</taxon>
        <taxon>Pseudomonadati</taxon>
        <taxon>Nitrospirota</taxon>
        <taxon>Nitrospiria</taxon>
        <taxon>Nitrospirales</taxon>
        <taxon>Nitrospiraceae</taxon>
        <taxon>Leptospirillum</taxon>
    </lineage>
</organism>
<dbReference type="CDD" id="cd04902">
    <property type="entry name" value="ACT_3PGDH-xct"/>
    <property type="match status" value="1"/>
</dbReference>
<gene>
    <name evidence="11" type="ORF">UBAL3_95320026</name>
</gene>
<reference evidence="11 12" key="1">
    <citation type="journal article" date="2009" name="Appl. Environ. Microbiol.">
        <title>Community genomic and proteomic analyses of chemoautotrophic iron-oxidizing "Leptospirillum rubarum" (Group II) and "Leptospirillum ferrodiazotrophum" (Group III) bacteria in acid mine drainage biofilms.</title>
        <authorList>
            <person name="Goltsman D.S."/>
            <person name="Denef V.J."/>
            <person name="Singer S.W."/>
            <person name="VerBerkmoes N.C."/>
            <person name="Lefsrud M."/>
            <person name="Mueller R.S."/>
            <person name="Dick G.J."/>
            <person name="Sun C.L."/>
            <person name="Wheeler K.E."/>
            <person name="Zemla A."/>
            <person name="Baker B.J."/>
            <person name="Hauser L."/>
            <person name="Land M."/>
            <person name="Shah M.B."/>
            <person name="Thelen M.P."/>
            <person name="Hettich R.L."/>
            <person name="Banfield J.F."/>
        </authorList>
    </citation>
    <scope>NUCLEOTIDE SEQUENCE [LARGE SCALE GENOMIC DNA]</scope>
</reference>
<evidence type="ECO:0000256" key="7">
    <source>
        <dbReference type="ARBA" id="ARBA00048126"/>
    </source>
</evidence>
<dbReference type="AlphaFoldDB" id="C6HZG9"/>
<dbReference type="PROSITE" id="PS00065">
    <property type="entry name" value="D_2_HYDROXYACID_DH_1"/>
    <property type="match status" value="1"/>
</dbReference>
<dbReference type="InterPro" id="IPR029009">
    <property type="entry name" value="ASB_dom_sf"/>
</dbReference>
<evidence type="ECO:0000256" key="9">
    <source>
        <dbReference type="RuleBase" id="RU363003"/>
    </source>
</evidence>
<dbReference type="InterPro" id="IPR029752">
    <property type="entry name" value="D-isomer_DH_CS1"/>
</dbReference>
<dbReference type="GO" id="GO:0004617">
    <property type="term" value="F:phosphoglycerate dehydrogenase activity"/>
    <property type="evidence" value="ECO:0007669"/>
    <property type="project" value="UniProtKB-UniRule"/>
</dbReference>
<evidence type="ECO:0000256" key="4">
    <source>
        <dbReference type="ARBA" id="ARBA00021582"/>
    </source>
</evidence>
<keyword evidence="12" id="KW-1185">Reference proteome</keyword>
<evidence type="ECO:0000256" key="6">
    <source>
        <dbReference type="ARBA" id="ARBA00023027"/>
    </source>
</evidence>
<comment type="catalytic activity">
    <reaction evidence="8 9">
        <text>(2R)-3-phosphoglycerate + NAD(+) = 3-phosphooxypyruvate + NADH + H(+)</text>
        <dbReference type="Rhea" id="RHEA:12641"/>
        <dbReference type="ChEBI" id="CHEBI:15378"/>
        <dbReference type="ChEBI" id="CHEBI:18110"/>
        <dbReference type="ChEBI" id="CHEBI:57540"/>
        <dbReference type="ChEBI" id="CHEBI:57945"/>
        <dbReference type="ChEBI" id="CHEBI:58272"/>
        <dbReference type="EC" id="1.1.1.95"/>
    </reaction>
</comment>
<dbReference type="PROSITE" id="PS51671">
    <property type="entry name" value="ACT"/>
    <property type="match status" value="1"/>
</dbReference>
<dbReference type="PROSITE" id="PS00670">
    <property type="entry name" value="D_2_HYDROXYACID_DH_2"/>
    <property type="match status" value="1"/>
</dbReference>
<dbReference type="InterPro" id="IPR002912">
    <property type="entry name" value="ACT_dom"/>
</dbReference>
<dbReference type="InterPro" id="IPR029753">
    <property type="entry name" value="D-isomer_DH_CS"/>
</dbReference>
<dbReference type="CDD" id="cd12173">
    <property type="entry name" value="PGDH_4"/>
    <property type="match status" value="1"/>
</dbReference>
<dbReference type="Pfam" id="PF19304">
    <property type="entry name" value="PGDH_inter"/>
    <property type="match status" value="1"/>
</dbReference>
<dbReference type="NCBIfam" id="TIGR01327">
    <property type="entry name" value="PGDH"/>
    <property type="match status" value="1"/>
</dbReference>
<dbReference type="UniPathway" id="UPA00135">
    <property type="reaction ID" value="UER00196"/>
</dbReference>
<dbReference type="InterPro" id="IPR006140">
    <property type="entry name" value="D-isomer_DH_NAD-bd"/>
</dbReference>
<dbReference type="InterPro" id="IPR006139">
    <property type="entry name" value="D-isomer_2_OHA_DH_cat_dom"/>
</dbReference>
<comment type="function">
    <text evidence="1">Catalyzes the reversible oxidation of 3-phospho-D-glycerate to 3-phosphonooxypyruvate, the first step of the phosphorylated L-serine biosynthesis pathway. Also catalyzes the reversible oxidation of 2-hydroxyglutarate to 2-oxoglutarate.</text>
</comment>
<protein>
    <recommendedName>
        <fullName evidence="4 9">D-3-phosphoglycerate dehydrogenase</fullName>
        <ecNumber evidence="9">1.1.1.95</ecNumber>
    </recommendedName>
</protein>
<dbReference type="InterPro" id="IPR045626">
    <property type="entry name" value="PGDH_ASB_dom"/>
</dbReference>
<dbReference type="GO" id="GO:0051287">
    <property type="term" value="F:NAD binding"/>
    <property type="evidence" value="ECO:0007669"/>
    <property type="project" value="UniProtKB-UniRule"/>
</dbReference>
<dbReference type="SUPFAM" id="SSF51735">
    <property type="entry name" value="NAD(P)-binding Rossmann-fold domains"/>
    <property type="match status" value="1"/>
</dbReference>
<comment type="similarity">
    <text evidence="3 9">Belongs to the D-isomer specific 2-hydroxyacid dehydrogenase family.</text>
</comment>
<evidence type="ECO:0000256" key="2">
    <source>
        <dbReference type="ARBA" id="ARBA00005216"/>
    </source>
</evidence>
<evidence type="ECO:0000313" key="11">
    <source>
        <dbReference type="EMBL" id="EES51991.1"/>
    </source>
</evidence>
<dbReference type="Gene3D" id="3.30.70.260">
    <property type="match status" value="1"/>
</dbReference>
<dbReference type="Pfam" id="PF02826">
    <property type="entry name" value="2-Hacid_dh_C"/>
    <property type="match status" value="1"/>
</dbReference>
<keyword evidence="5 9" id="KW-0560">Oxidoreductase</keyword>
<dbReference type="EC" id="1.1.1.95" evidence="9"/>
<dbReference type="Pfam" id="PF00389">
    <property type="entry name" value="2-Hacid_dh"/>
    <property type="match status" value="1"/>
</dbReference>
<dbReference type="Proteomes" id="UP000009374">
    <property type="component" value="Unassembled WGS sequence"/>
</dbReference>
<evidence type="ECO:0000256" key="5">
    <source>
        <dbReference type="ARBA" id="ARBA00023002"/>
    </source>
</evidence>
<dbReference type="Gene3D" id="3.30.1330.90">
    <property type="entry name" value="D-3-phosphoglycerate dehydrogenase, domain 3"/>
    <property type="match status" value="1"/>
</dbReference>
<dbReference type="FunFam" id="3.40.50.720:FF:000021">
    <property type="entry name" value="D-3-phosphoglycerate dehydrogenase"/>
    <property type="match status" value="1"/>
</dbReference>
<dbReference type="PANTHER" id="PTHR42938:SF47">
    <property type="entry name" value="HYDROXYPYRUVATE REDUCTASE"/>
    <property type="match status" value="1"/>
</dbReference>
<dbReference type="InterPro" id="IPR036291">
    <property type="entry name" value="NAD(P)-bd_dom_sf"/>
</dbReference>
<comment type="pathway">
    <text evidence="2 9">Amino-acid biosynthesis; L-serine biosynthesis; L-serine from 3-phospho-D-glycerate: step 1/3.</text>
</comment>
<dbReference type="InterPro" id="IPR045865">
    <property type="entry name" value="ACT-like_dom_sf"/>
</dbReference>
<dbReference type="SUPFAM" id="SSF143548">
    <property type="entry name" value="Serine metabolism enzymes domain"/>
    <property type="match status" value="1"/>
</dbReference>
<comment type="catalytic activity">
    <reaction evidence="7">
        <text>(R)-2-hydroxyglutarate + NAD(+) = 2-oxoglutarate + NADH + H(+)</text>
        <dbReference type="Rhea" id="RHEA:49612"/>
        <dbReference type="ChEBI" id="CHEBI:15378"/>
        <dbReference type="ChEBI" id="CHEBI:15801"/>
        <dbReference type="ChEBI" id="CHEBI:16810"/>
        <dbReference type="ChEBI" id="CHEBI:57540"/>
        <dbReference type="ChEBI" id="CHEBI:57945"/>
        <dbReference type="EC" id="1.1.1.399"/>
    </reaction>
</comment>
<evidence type="ECO:0000313" key="12">
    <source>
        <dbReference type="Proteomes" id="UP000009374"/>
    </source>
</evidence>
<evidence type="ECO:0000259" key="10">
    <source>
        <dbReference type="PROSITE" id="PS51671"/>
    </source>
</evidence>
<dbReference type="FunFam" id="3.30.1330.90:FF:000003">
    <property type="entry name" value="D-3-phosphoglycerate dehydrogenase"/>
    <property type="match status" value="1"/>
</dbReference>
<dbReference type="Gene3D" id="3.40.50.720">
    <property type="entry name" value="NAD(P)-binding Rossmann-like Domain"/>
    <property type="match status" value="2"/>
</dbReference>
<name>C6HZG9_9BACT</name>
<dbReference type="EMBL" id="GG693882">
    <property type="protein sequence ID" value="EES51991.1"/>
    <property type="molecule type" value="Genomic_DNA"/>
</dbReference>
<dbReference type="InterPro" id="IPR006236">
    <property type="entry name" value="PGDH"/>
</dbReference>
<sequence length="537" mass="56949">MSAHHKIKILVSDPISEEGINIFKNAGFEVTVKAKLSPDELKAELAHYDGLVIRSGTKVTAHVLEGATRLKVIGRAGAGLDNVDLPAATNRGIVVMNTPGGNTITTAEHTVSMMMSMARRIPQANASNRSGKWEKSKFMGIELAHKTLGILGMGKIGSHVAHVAQGLLMNVIAYDPFLTAESAARQGVTPVTVEELFAKADIITVHTPLTPETTNLISSASIAKMKKGVYIVNCARGGIVNEADLAKALESGHVAGAAFDVFAEEPPSPDNPLLKLDNFISTPHIGAATKEAQENVALAVADQMVDYLAKGIIRYAANLPSVPPEDAARVTPYQQLAEVMGGILSQIATEAFSKISVEFSGEAATLPTQIITIAALKGVLAPMLDVRVNEVNAPLLAKERGLEVVESRSSQQGDYVGLITLRATTSKGSHQVSGSIFQKKDFRIVSLDSLPVEVVPDPIMLYLTNQDQPGVVGLVGSLLGSHGINISRMQFGRDFPGGKAVSMIGVDSEPPAAVLEEIRKNPKIIALKLLRLPSLGR</sequence>